<dbReference type="EMBL" id="BAABDQ010000006">
    <property type="protein sequence ID" value="GAA3550878.1"/>
    <property type="molecule type" value="Genomic_DNA"/>
</dbReference>
<gene>
    <name evidence="1" type="ORF">GCM10022419_033960</name>
</gene>
<dbReference type="Proteomes" id="UP001500630">
    <property type="component" value="Unassembled WGS sequence"/>
</dbReference>
<evidence type="ECO:0000313" key="1">
    <source>
        <dbReference type="EMBL" id="GAA3550878.1"/>
    </source>
</evidence>
<dbReference type="RefSeq" id="WP_345562753.1">
    <property type="nucleotide sequence ID" value="NZ_BAABDQ010000006.1"/>
</dbReference>
<keyword evidence="2" id="KW-1185">Reference proteome</keyword>
<evidence type="ECO:0000313" key="2">
    <source>
        <dbReference type="Proteomes" id="UP001500630"/>
    </source>
</evidence>
<comment type="caution">
    <text evidence="1">The sequence shown here is derived from an EMBL/GenBank/DDBJ whole genome shotgun (WGS) entry which is preliminary data.</text>
</comment>
<protein>
    <recommendedName>
        <fullName evidence="3">Zinc ribbon domain-containing protein</fullName>
    </recommendedName>
</protein>
<organism evidence="1 2">
    <name type="scientific">Nonomuraea rosea</name>
    <dbReference type="NCBI Taxonomy" id="638574"/>
    <lineage>
        <taxon>Bacteria</taxon>
        <taxon>Bacillati</taxon>
        <taxon>Actinomycetota</taxon>
        <taxon>Actinomycetes</taxon>
        <taxon>Streptosporangiales</taxon>
        <taxon>Streptosporangiaceae</taxon>
        <taxon>Nonomuraea</taxon>
    </lineage>
</organism>
<reference evidence="2" key="1">
    <citation type="journal article" date="2019" name="Int. J. Syst. Evol. Microbiol.">
        <title>The Global Catalogue of Microorganisms (GCM) 10K type strain sequencing project: providing services to taxonomists for standard genome sequencing and annotation.</title>
        <authorList>
            <consortium name="The Broad Institute Genomics Platform"/>
            <consortium name="The Broad Institute Genome Sequencing Center for Infectious Disease"/>
            <person name="Wu L."/>
            <person name="Ma J."/>
        </authorList>
    </citation>
    <scope>NUCLEOTIDE SEQUENCE [LARGE SCALE GENOMIC DNA]</scope>
    <source>
        <strain evidence="2">JCM 17326</strain>
    </source>
</reference>
<accession>A0ABP6WG53</accession>
<name>A0ABP6WG53_9ACTN</name>
<proteinExistence type="predicted"/>
<evidence type="ECO:0008006" key="3">
    <source>
        <dbReference type="Google" id="ProtNLM"/>
    </source>
</evidence>
<sequence>MAVRARLRFLEQCIPAARPLTSWQAYWEFADSRRAVSHQGPVPRPTGDNPDLQAHAHVDEGRWIADCPWGCGAAFNLPPSADWMWCTECAGGGLGLTAALVWPDGMDKLTTNLESLPSMLQRWPCQACTPRLGAAPLCDSCRGMQGEEV</sequence>